<dbReference type="GO" id="GO:0030430">
    <property type="term" value="C:host cell cytoplasm"/>
    <property type="evidence" value="ECO:0007669"/>
    <property type="project" value="UniProtKB-SubCell"/>
</dbReference>
<gene>
    <name evidence="7" type="ORF">EEDITHA_LOCUS4951</name>
</gene>
<dbReference type="AlphaFoldDB" id="A0AAU9TRP0"/>
<dbReference type="Proteomes" id="UP001153954">
    <property type="component" value="Unassembled WGS sequence"/>
</dbReference>
<accession>A0AAU9TRP0</accession>
<keyword evidence="3" id="KW-0694">RNA-binding</keyword>
<protein>
    <recommendedName>
        <fullName evidence="6">Rhabdovirus nucleocapsid domain-containing protein</fullName>
    </recommendedName>
</protein>
<dbReference type="InterPro" id="IPR023331">
    <property type="entry name" value="Rhabdovirus_ncapsid_C"/>
</dbReference>
<dbReference type="EMBL" id="CAKOGL010000007">
    <property type="protein sequence ID" value="CAH2088827.1"/>
    <property type="molecule type" value="Genomic_DNA"/>
</dbReference>
<dbReference type="Gene3D" id="1.10.3570.10">
    <property type="entry name" value="Rhabdovirus nucleocapsid protein like domain"/>
    <property type="match status" value="1"/>
</dbReference>
<dbReference type="GO" id="GO:1990904">
    <property type="term" value="C:ribonucleoprotein complex"/>
    <property type="evidence" value="ECO:0007669"/>
    <property type="project" value="UniProtKB-KW"/>
</dbReference>
<evidence type="ECO:0000313" key="8">
    <source>
        <dbReference type="Proteomes" id="UP001153954"/>
    </source>
</evidence>
<organism evidence="7 8">
    <name type="scientific">Euphydryas editha</name>
    <name type="common">Edith's checkerspot</name>
    <dbReference type="NCBI Taxonomy" id="104508"/>
    <lineage>
        <taxon>Eukaryota</taxon>
        <taxon>Metazoa</taxon>
        <taxon>Ecdysozoa</taxon>
        <taxon>Arthropoda</taxon>
        <taxon>Hexapoda</taxon>
        <taxon>Insecta</taxon>
        <taxon>Pterygota</taxon>
        <taxon>Neoptera</taxon>
        <taxon>Endopterygota</taxon>
        <taxon>Lepidoptera</taxon>
        <taxon>Glossata</taxon>
        <taxon>Ditrysia</taxon>
        <taxon>Papilionoidea</taxon>
        <taxon>Nymphalidae</taxon>
        <taxon>Nymphalinae</taxon>
        <taxon>Euphydryas</taxon>
    </lineage>
</organism>
<evidence type="ECO:0000256" key="2">
    <source>
        <dbReference type="ARBA" id="ARBA00004328"/>
    </source>
</evidence>
<dbReference type="InterPro" id="IPR023330">
    <property type="entry name" value="Rhabdovirus_ncapsid_N"/>
</dbReference>
<proteinExistence type="predicted"/>
<reference evidence="7" key="1">
    <citation type="submission" date="2022-03" db="EMBL/GenBank/DDBJ databases">
        <authorList>
            <person name="Tunstrom K."/>
        </authorList>
    </citation>
    <scope>NUCLEOTIDE SEQUENCE</scope>
</reference>
<evidence type="ECO:0000256" key="5">
    <source>
        <dbReference type="ARBA" id="ARBA00023274"/>
    </source>
</evidence>
<comment type="subcellular location">
    <subcellularLocation>
        <location evidence="1">Host cytoplasm</location>
    </subcellularLocation>
    <subcellularLocation>
        <location evidence="2">Virion</location>
    </subcellularLocation>
</comment>
<dbReference type="InterPro" id="IPR035961">
    <property type="entry name" value="Rhabdovirus_nucleoprotein-like"/>
</dbReference>
<dbReference type="SUPFAM" id="SSF140809">
    <property type="entry name" value="Rhabdovirus nucleoprotein-like"/>
    <property type="match status" value="1"/>
</dbReference>
<feature type="domain" description="Rhabdovirus nucleocapsid" evidence="6">
    <location>
        <begin position="30"/>
        <end position="433"/>
    </location>
</feature>
<evidence type="ECO:0000313" key="7">
    <source>
        <dbReference type="EMBL" id="CAH2088827.1"/>
    </source>
</evidence>
<keyword evidence="5" id="KW-0687">Ribonucleoprotein</keyword>
<keyword evidence="4" id="KW-1035">Host cytoplasm</keyword>
<dbReference type="GO" id="GO:0003723">
    <property type="term" value="F:RNA binding"/>
    <property type="evidence" value="ECO:0007669"/>
    <property type="project" value="UniProtKB-KW"/>
</dbReference>
<dbReference type="InterPro" id="IPR000448">
    <property type="entry name" value="Rhabdo_ncapsid"/>
</dbReference>
<dbReference type="Pfam" id="PF00945">
    <property type="entry name" value="Rhabdo_ncap"/>
    <property type="match status" value="1"/>
</dbReference>
<evidence type="ECO:0000256" key="3">
    <source>
        <dbReference type="ARBA" id="ARBA00022884"/>
    </source>
</evidence>
<name>A0AAU9TRP0_EUPED</name>
<evidence type="ECO:0000256" key="1">
    <source>
        <dbReference type="ARBA" id="ARBA00004192"/>
    </source>
</evidence>
<evidence type="ECO:0000259" key="6">
    <source>
        <dbReference type="Pfam" id="PF00945"/>
    </source>
</evidence>
<comment type="caution">
    <text evidence="7">The sequence shown here is derived from an EMBL/GenBank/DDBJ whole genome shotgun (WGS) entry which is preliminary data.</text>
</comment>
<keyword evidence="8" id="KW-1185">Reference proteome</keyword>
<evidence type="ECO:0000256" key="4">
    <source>
        <dbReference type="ARBA" id="ARBA00023200"/>
    </source>
</evidence>
<dbReference type="Gene3D" id="1.10.3610.10">
    <property type="entry name" value="Nucleoprotein"/>
    <property type="match status" value="1"/>
</dbReference>
<sequence>MAQQVELNEDSSYYLETNELVTIEYKHPGLDVDFPSEWFAKQDNTKPTAVVPRFNGQDEELIRAVKGGIRAAGLTLPTAKQFMYRYCTRIGVVLGEQWESFGRVICDPRERVTPWSIVTITEGPAAIPTETMLEAHPRAGQVPPDDPHSWTQKAMMMFILCIYRLAKVQNEEYSENLRGRLEAQIKAEGGAGMSLHGAKGLYGSWLNDSGFLKMIAAIDMFFHKCKNHPDAMLRIGSLTSRFRDCAALLSMGYAMSILNIKAGTLMDWVFIKAMAIEVNRVATRGQESGKTDSYFPYQSDMGIVTKSAYSSNANPYLHTWIHMIGALLGHQRSINARYIFEGNLADISLNAVLITWAFARGGELNPQFSRRRERYGDDIMPEEEDDEGDAGVHDTIWVTTQGREAQTWYALLKNGGFKIPGVVSKVIRRQRDKIRNPREDTIGEYVKNNFLY</sequence>